<evidence type="ECO:0000313" key="2">
    <source>
        <dbReference type="EMBL" id="KRH94187.1"/>
    </source>
</evidence>
<dbReference type="OrthoDB" id="2186488at2759"/>
<evidence type="ECO:0000256" key="1">
    <source>
        <dbReference type="SAM" id="Phobius"/>
    </source>
</evidence>
<keyword evidence="1" id="KW-0472">Membrane</keyword>
<gene>
    <name evidence="2" type="ORF">M153_3510002495</name>
</gene>
<keyword evidence="3" id="KW-1185">Reference proteome</keyword>
<dbReference type="AlphaFoldDB" id="A0A0R0M735"/>
<dbReference type="Proteomes" id="UP000051530">
    <property type="component" value="Unassembled WGS sequence"/>
</dbReference>
<name>A0A0R0M735_9MICR</name>
<proteinExistence type="predicted"/>
<keyword evidence="1" id="KW-0812">Transmembrane</keyword>
<comment type="caution">
    <text evidence="2">The sequence shown here is derived from an EMBL/GenBank/DDBJ whole genome shotgun (WGS) entry which is preliminary data.</text>
</comment>
<keyword evidence="1" id="KW-1133">Transmembrane helix</keyword>
<sequence length="474" mass="55620">MTLFDWLYNFLSSTSKTFCNRSYFLSILIGGFIFVIMFGFKKKVGGFLKNLLKTGLFYEKMSEFSHGLICFYKLFVNNKLNTKYLLLYPFKQMQRSKFFRVDRKIYFKEEIVDPPSNILNKRAIDPDTEHIILFKSHGTSIYSMAENFRLDQKAIDCNFAIYIPEYNYDYFSSDIDIPYYIPTKKEPIENWDYSITYVGVSSSSSDLQNSVLSVDNPDVVKLNKMNLRNLKLKSTLNHQVKLSDNKLKKNVESIESEQNTNSLTEETFVKRSMTHFDHLAASIESISIKIFNKYQKRPHLIGFSLGCAMLLQSVVTNNLLDKNLFDKIILLAPFRSLNHHFKDRWLFRAIFQNTLIKHYEFDNERALELIQKYFWEKHAAQMGGVSKNIQEDVESRKCKNIKSEDTKEKIQTTDEMNERVVIFHGLFDSVIPCKVSEHLSIAYGIELKTYPVDHCELARHPTIWKDINCWIRKS</sequence>
<reference evidence="2 3" key="1">
    <citation type="submission" date="2015-07" db="EMBL/GenBank/DDBJ databases">
        <title>The genome of Pseudoloma neurophilia, a relevant intracellular parasite of the zebrafish.</title>
        <authorList>
            <person name="Ndikumana S."/>
            <person name="Pelin A."/>
            <person name="Sanders J."/>
            <person name="Corradi N."/>
        </authorList>
    </citation>
    <scope>NUCLEOTIDE SEQUENCE [LARGE SCALE GENOMIC DNA]</scope>
    <source>
        <strain evidence="2 3">MK1</strain>
    </source>
</reference>
<accession>A0A0R0M735</accession>
<evidence type="ECO:0000313" key="3">
    <source>
        <dbReference type="Proteomes" id="UP000051530"/>
    </source>
</evidence>
<dbReference type="EMBL" id="LGUB01000121">
    <property type="protein sequence ID" value="KRH94187.1"/>
    <property type="molecule type" value="Genomic_DNA"/>
</dbReference>
<dbReference type="InterPro" id="IPR029058">
    <property type="entry name" value="AB_hydrolase_fold"/>
</dbReference>
<dbReference type="SUPFAM" id="SSF53474">
    <property type="entry name" value="alpha/beta-Hydrolases"/>
    <property type="match status" value="1"/>
</dbReference>
<organism evidence="2 3">
    <name type="scientific">Pseudoloma neurophilia</name>
    <dbReference type="NCBI Taxonomy" id="146866"/>
    <lineage>
        <taxon>Eukaryota</taxon>
        <taxon>Fungi</taxon>
        <taxon>Fungi incertae sedis</taxon>
        <taxon>Microsporidia</taxon>
        <taxon>Pseudoloma</taxon>
    </lineage>
</organism>
<feature type="transmembrane region" description="Helical" evidence="1">
    <location>
        <begin position="20"/>
        <end position="40"/>
    </location>
</feature>
<dbReference type="Gene3D" id="3.40.50.1820">
    <property type="entry name" value="alpha/beta hydrolase"/>
    <property type="match status" value="1"/>
</dbReference>
<dbReference type="VEuPathDB" id="MicrosporidiaDB:M153_3510002495"/>
<protein>
    <submittedName>
        <fullName evidence="2">Uncharacterized protein</fullName>
    </submittedName>
</protein>